<sequence length="79" mass="8556">MTFTLGDPVPDKREVKQMAPPVVLRAQPDSFIPLESPEDLRAWEDAVRQTTGVKIDAANLRGTACETCSAGCTDDCGMM</sequence>
<evidence type="ECO:0000313" key="2">
    <source>
        <dbReference type="Proteomes" id="UP000660680"/>
    </source>
</evidence>
<protein>
    <submittedName>
        <fullName evidence="1">Uncharacterized protein</fullName>
    </submittedName>
</protein>
<name>A0A918LI91_9PSEU</name>
<proteinExistence type="predicted"/>
<dbReference type="AlphaFoldDB" id="A0A918LI91"/>
<evidence type="ECO:0000313" key="1">
    <source>
        <dbReference type="EMBL" id="GGS53101.1"/>
    </source>
</evidence>
<gene>
    <name evidence="1" type="ORF">GCM10010171_55480</name>
</gene>
<dbReference type="RefSeq" id="WP_189213543.1">
    <property type="nucleotide sequence ID" value="NZ_BMRB01000006.1"/>
</dbReference>
<dbReference type="EMBL" id="BMRB01000006">
    <property type="protein sequence ID" value="GGS53101.1"/>
    <property type="molecule type" value="Genomic_DNA"/>
</dbReference>
<accession>A0A918LI91</accession>
<comment type="caution">
    <text evidence="1">The sequence shown here is derived from an EMBL/GenBank/DDBJ whole genome shotgun (WGS) entry which is preliminary data.</text>
</comment>
<keyword evidence="2" id="KW-1185">Reference proteome</keyword>
<dbReference type="Proteomes" id="UP000660680">
    <property type="component" value="Unassembled WGS sequence"/>
</dbReference>
<reference evidence="1" key="2">
    <citation type="submission" date="2020-09" db="EMBL/GenBank/DDBJ databases">
        <authorList>
            <person name="Sun Q."/>
            <person name="Ohkuma M."/>
        </authorList>
    </citation>
    <scope>NUCLEOTIDE SEQUENCE</scope>
    <source>
        <strain evidence="1">JCM 3276</strain>
    </source>
</reference>
<reference evidence="1" key="1">
    <citation type="journal article" date="2014" name="Int. J. Syst. Evol. Microbiol.">
        <title>Complete genome sequence of Corynebacterium casei LMG S-19264T (=DSM 44701T), isolated from a smear-ripened cheese.</title>
        <authorList>
            <consortium name="US DOE Joint Genome Institute (JGI-PGF)"/>
            <person name="Walter F."/>
            <person name="Albersmeier A."/>
            <person name="Kalinowski J."/>
            <person name="Ruckert C."/>
        </authorList>
    </citation>
    <scope>NUCLEOTIDE SEQUENCE</scope>
    <source>
        <strain evidence="1">JCM 3276</strain>
    </source>
</reference>
<organism evidence="1 2">
    <name type="scientific">Actinokineospora fastidiosa</name>
    <dbReference type="NCBI Taxonomy" id="1816"/>
    <lineage>
        <taxon>Bacteria</taxon>
        <taxon>Bacillati</taxon>
        <taxon>Actinomycetota</taxon>
        <taxon>Actinomycetes</taxon>
        <taxon>Pseudonocardiales</taxon>
        <taxon>Pseudonocardiaceae</taxon>
        <taxon>Actinokineospora</taxon>
    </lineage>
</organism>